<sequence>MLKETKLKGAASNGMSMPALRPQKEAQLCYIALHPRLNMNRPVIVQFKGLIFCWLDSL</sequence>
<accession>A0A0A9GY47</accession>
<protein>
    <submittedName>
        <fullName evidence="1">Uncharacterized protein</fullName>
    </submittedName>
</protein>
<evidence type="ECO:0000313" key="1">
    <source>
        <dbReference type="EMBL" id="JAE28469.1"/>
    </source>
</evidence>
<reference evidence="1" key="1">
    <citation type="submission" date="2014-09" db="EMBL/GenBank/DDBJ databases">
        <authorList>
            <person name="Magalhaes I.L.F."/>
            <person name="Oliveira U."/>
            <person name="Santos F.R."/>
            <person name="Vidigal T.H.D.A."/>
            <person name="Brescovit A.D."/>
            <person name="Santos A.J."/>
        </authorList>
    </citation>
    <scope>NUCLEOTIDE SEQUENCE</scope>
    <source>
        <tissue evidence="1">Shoot tissue taken approximately 20 cm above the soil surface</tissue>
    </source>
</reference>
<proteinExistence type="predicted"/>
<dbReference type="EMBL" id="GBRH01169427">
    <property type="protein sequence ID" value="JAE28469.1"/>
    <property type="molecule type" value="Transcribed_RNA"/>
</dbReference>
<name>A0A0A9GY47_ARUDO</name>
<reference evidence="1" key="2">
    <citation type="journal article" date="2015" name="Data Brief">
        <title>Shoot transcriptome of the giant reed, Arundo donax.</title>
        <authorList>
            <person name="Barrero R.A."/>
            <person name="Guerrero F.D."/>
            <person name="Moolhuijzen P."/>
            <person name="Goolsby J.A."/>
            <person name="Tidwell J."/>
            <person name="Bellgard S.E."/>
            <person name="Bellgard M.I."/>
        </authorList>
    </citation>
    <scope>NUCLEOTIDE SEQUENCE</scope>
    <source>
        <tissue evidence="1">Shoot tissue taken approximately 20 cm above the soil surface</tissue>
    </source>
</reference>
<dbReference type="AlphaFoldDB" id="A0A0A9GY47"/>
<organism evidence="1">
    <name type="scientific">Arundo donax</name>
    <name type="common">Giant reed</name>
    <name type="synonym">Donax arundinaceus</name>
    <dbReference type="NCBI Taxonomy" id="35708"/>
    <lineage>
        <taxon>Eukaryota</taxon>
        <taxon>Viridiplantae</taxon>
        <taxon>Streptophyta</taxon>
        <taxon>Embryophyta</taxon>
        <taxon>Tracheophyta</taxon>
        <taxon>Spermatophyta</taxon>
        <taxon>Magnoliopsida</taxon>
        <taxon>Liliopsida</taxon>
        <taxon>Poales</taxon>
        <taxon>Poaceae</taxon>
        <taxon>PACMAD clade</taxon>
        <taxon>Arundinoideae</taxon>
        <taxon>Arundineae</taxon>
        <taxon>Arundo</taxon>
    </lineage>
</organism>